<evidence type="ECO:0000313" key="1">
    <source>
        <dbReference type="EMBL" id="VDO99831.1"/>
    </source>
</evidence>
<dbReference type="AlphaFoldDB" id="A0A183NP09"/>
<dbReference type="EMBL" id="UZAL01008277">
    <property type="protein sequence ID" value="VDO99831.1"/>
    <property type="molecule type" value="Genomic_DNA"/>
</dbReference>
<reference evidence="1 2" key="1">
    <citation type="submission" date="2018-11" db="EMBL/GenBank/DDBJ databases">
        <authorList>
            <consortium name="Pathogen Informatics"/>
        </authorList>
    </citation>
    <scope>NUCLEOTIDE SEQUENCE [LARGE SCALE GENOMIC DNA]</scope>
    <source>
        <strain>Denwood</strain>
        <strain evidence="2">Zambia</strain>
    </source>
</reference>
<organism evidence="1 2">
    <name type="scientific">Schistosoma mattheei</name>
    <dbReference type="NCBI Taxonomy" id="31246"/>
    <lineage>
        <taxon>Eukaryota</taxon>
        <taxon>Metazoa</taxon>
        <taxon>Spiralia</taxon>
        <taxon>Lophotrochozoa</taxon>
        <taxon>Platyhelminthes</taxon>
        <taxon>Trematoda</taxon>
        <taxon>Digenea</taxon>
        <taxon>Strigeidida</taxon>
        <taxon>Schistosomatoidea</taxon>
        <taxon>Schistosomatidae</taxon>
        <taxon>Schistosoma</taxon>
    </lineage>
</organism>
<sequence length="75" mass="8561">MDRREGCFYRIYIARAPPKSPSTKDEAVLSPHSAEIFHLLFLPWFMYEYKRLGHSMDIHSSTMAGVATTVASNIL</sequence>
<accession>A0A183NP09</accession>
<gene>
    <name evidence="1" type="ORF">SMTD_LOCUS3845</name>
</gene>
<proteinExistence type="predicted"/>
<name>A0A183NP09_9TREM</name>
<dbReference type="Proteomes" id="UP000269396">
    <property type="component" value="Unassembled WGS sequence"/>
</dbReference>
<protein>
    <submittedName>
        <fullName evidence="1">Uncharacterized protein</fullName>
    </submittedName>
</protein>
<keyword evidence="2" id="KW-1185">Reference proteome</keyword>
<evidence type="ECO:0000313" key="2">
    <source>
        <dbReference type="Proteomes" id="UP000269396"/>
    </source>
</evidence>